<evidence type="ECO:0000313" key="3">
    <source>
        <dbReference type="Proteomes" id="UP001629432"/>
    </source>
</evidence>
<evidence type="ECO:0000256" key="1">
    <source>
        <dbReference type="SAM" id="Phobius"/>
    </source>
</evidence>
<evidence type="ECO:0000313" key="2">
    <source>
        <dbReference type="EMBL" id="MFM0639964.1"/>
    </source>
</evidence>
<comment type="caution">
    <text evidence="2">The sequence shown here is derived from an EMBL/GenBank/DDBJ whole genome shotgun (WGS) entry which is preliminary data.</text>
</comment>
<dbReference type="EMBL" id="JAQQCF010000024">
    <property type="protein sequence ID" value="MFM0639964.1"/>
    <property type="molecule type" value="Genomic_DNA"/>
</dbReference>
<proteinExistence type="predicted"/>
<sequence length="104" mass="11759">MSALQLFCQSRFKLQLVKLGLVFLPLAAALFFVCLWWFFLFFLYCSRLGLFACGVGVFWGSFACAALSCLVAYGVGLSLNCYWFINVAPVRGRHLLFFACCKEK</sequence>
<keyword evidence="1" id="KW-1133">Transmembrane helix</keyword>
<feature type="transmembrane region" description="Helical" evidence="1">
    <location>
        <begin position="21"/>
        <end position="44"/>
    </location>
</feature>
<feature type="transmembrane region" description="Helical" evidence="1">
    <location>
        <begin position="56"/>
        <end position="85"/>
    </location>
</feature>
<organism evidence="2 3">
    <name type="scientific">Paraburkholderia metrosideri</name>
    <dbReference type="NCBI Taxonomy" id="580937"/>
    <lineage>
        <taxon>Bacteria</taxon>
        <taxon>Pseudomonadati</taxon>
        <taxon>Pseudomonadota</taxon>
        <taxon>Betaproteobacteria</taxon>
        <taxon>Burkholderiales</taxon>
        <taxon>Burkholderiaceae</taxon>
        <taxon>Paraburkholderia</taxon>
    </lineage>
</organism>
<gene>
    <name evidence="2" type="ORF">PQQ63_25050</name>
</gene>
<protein>
    <submittedName>
        <fullName evidence="2">Uncharacterized protein</fullName>
    </submittedName>
</protein>
<keyword evidence="1" id="KW-0812">Transmembrane</keyword>
<reference evidence="2 3" key="1">
    <citation type="journal article" date="2024" name="Chem. Sci.">
        <title>Discovery of megapolipeptins by genome mining of a Burkholderiales bacteria collection.</title>
        <authorList>
            <person name="Paulo B.S."/>
            <person name="Recchia M.J.J."/>
            <person name="Lee S."/>
            <person name="Fergusson C.H."/>
            <person name="Romanowski S.B."/>
            <person name="Hernandez A."/>
            <person name="Krull N."/>
            <person name="Liu D.Y."/>
            <person name="Cavanagh H."/>
            <person name="Bos A."/>
            <person name="Gray C.A."/>
            <person name="Murphy B.T."/>
            <person name="Linington R.G."/>
            <person name="Eustaquio A.S."/>
        </authorList>
    </citation>
    <scope>NUCLEOTIDE SEQUENCE [LARGE SCALE GENOMIC DNA]</scope>
    <source>
        <strain evidence="2 3">RL17-338-BIC-A</strain>
    </source>
</reference>
<keyword evidence="3" id="KW-1185">Reference proteome</keyword>
<dbReference type="Proteomes" id="UP001629432">
    <property type="component" value="Unassembled WGS sequence"/>
</dbReference>
<name>A0ABW9DZ73_9BURK</name>
<dbReference type="RefSeq" id="WP_408338725.1">
    <property type="nucleotide sequence ID" value="NZ_JAQQCF010000024.1"/>
</dbReference>
<keyword evidence="1" id="KW-0472">Membrane</keyword>
<accession>A0ABW9DZ73</accession>